<dbReference type="AlphaFoldDB" id="A0A9P9IS18"/>
<dbReference type="EMBL" id="JAGMUV010000018">
    <property type="protein sequence ID" value="KAH7129080.1"/>
    <property type="molecule type" value="Genomic_DNA"/>
</dbReference>
<evidence type="ECO:0000313" key="1">
    <source>
        <dbReference type="EMBL" id="KAH7129080.1"/>
    </source>
</evidence>
<sequence length="101" mass="10905">MPVDSTGVVEDFEWRFQSRGIVSDYSSYGYELRRITNGEADVVAVLGLGAWSLHKAFTFALLDDGLEAQYGKAWEAVALATGVQTYLLEVERIASVAGAGA</sequence>
<protein>
    <submittedName>
        <fullName evidence="1">Uncharacterized protein</fullName>
    </submittedName>
</protein>
<evidence type="ECO:0000313" key="2">
    <source>
        <dbReference type="Proteomes" id="UP000738349"/>
    </source>
</evidence>
<keyword evidence="2" id="KW-1185">Reference proteome</keyword>
<comment type="caution">
    <text evidence="1">The sequence shown here is derived from an EMBL/GenBank/DDBJ whole genome shotgun (WGS) entry which is preliminary data.</text>
</comment>
<proteinExistence type="predicted"/>
<gene>
    <name evidence="1" type="ORF">EDB81DRAFT_138797</name>
</gene>
<reference evidence="1" key="1">
    <citation type="journal article" date="2021" name="Nat. Commun.">
        <title>Genetic determinants of endophytism in the Arabidopsis root mycobiome.</title>
        <authorList>
            <person name="Mesny F."/>
            <person name="Miyauchi S."/>
            <person name="Thiergart T."/>
            <person name="Pickel B."/>
            <person name="Atanasova L."/>
            <person name="Karlsson M."/>
            <person name="Huettel B."/>
            <person name="Barry K.W."/>
            <person name="Haridas S."/>
            <person name="Chen C."/>
            <person name="Bauer D."/>
            <person name="Andreopoulos W."/>
            <person name="Pangilinan J."/>
            <person name="LaButti K."/>
            <person name="Riley R."/>
            <person name="Lipzen A."/>
            <person name="Clum A."/>
            <person name="Drula E."/>
            <person name="Henrissat B."/>
            <person name="Kohler A."/>
            <person name="Grigoriev I.V."/>
            <person name="Martin F.M."/>
            <person name="Hacquard S."/>
        </authorList>
    </citation>
    <scope>NUCLEOTIDE SEQUENCE</scope>
    <source>
        <strain evidence="1">MPI-CAGE-AT-0147</strain>
    </source>
</reference>
<organism evidence="1 2">
    <name type="scientific">Dactylonectria macrodidyma</name>
    <dbReference type="NCBI Taxonomy" id="307937"/>
    <lineage>
        <taxon>Eukaryota</taxon>
        <taxon>Fungi</taxon>
        <taxon>Dikarya</taxon>
        <taxon>Ascomycota</taxon>
        <taxon>Pezizomycotina</taxon>
        <taxon>Sordariomycetes</taxon>
        <taxon>Hypocreomycetidae</taxon>
        <taxon>Hypocreales</taxon>
        <taxon>Nectriaceae</taxon>
        <taxon>Dactylonectria</taxon>
    </lineage>
</organism>
<name>A0A9P9IS18_9HYPO</name>
<accession>A0A9P9IS18</accession>
<dbReference type="Proteomes" id="UP000738349">
    <property type="component" value="Unassembled WGS sequence"/>
</dbReference>